<dbReference type="InterPro" id="IPR051534">
    <property type="entry name" value="CBASS_pafABC_assoc_protein"/>
</dbReference>
<dbReference type="PROSITE" id="PS52050">
    <property type="entry name" value="WYL"/>
    <property type="match status" value="1"/>
</dbReference>
<proteinExistence type="predicted"/>
<dbReference type="InterPro" id="IPR057727">
    <property type="entry name" value="WCX_dom"/>
</dbReference>
<evidence type="ECO:0000259" key="2">
    <source>
        <dbReference type="Pfam" id="PF25583"/>
    </source>
</evidence>
<feature type="domain" description="WCX" evidence="2">
    <location>
        <begin position="258"/>
        <end position="333"/>
    </location>
</feature>
<name>A0A512CIW9_9BACT</name>
<evidence type="ECO:0000313" key="4">
    <source>
        <dbReference type="Proteomes" id="UP000321301"/>
    </source>
</evidence>
<dbReference type="PANTHER" id="PTHR34580:SF9">
    <property type="entry name" value="SLL5097 PROTEIN"/>
    <property type="match status" value="1"/>
</dbReference>
<dbReference type="RefSeq" id="WP_020893838.1">
    <property type="nucleotide sequence ID" value="NZ_BJYV01000039.1"/>
</dbReference>
<dbReference type="Pfam" id="PF25583">
    <property type="entry name" value="WCX"/>
    <property type="match status" value="1"/>
</dbReference>
<reference evidence="3 4" key="1">
    <citation type="submission" date="2019-07" db="EMBL/GenBank/DDBJ databases">
        <title>Whole genome shotgun sequence of Cyclobacterium qasimii NBRC 106168.</title>
        <authorList>
            <person name="Hosoyama A."/>
            <person name="Uohara A."/>
            <person name="Ohji S."/>
            <person name="Ichikawa N."/>
        </authorList>
    </citation>
    <scope>NUCLEOTIDE SEQUENCE [LARGE SCALE GENOMIC DNA]</scope>
    <source>
        <strain evidence="3 4">NBRC 106168</strain>
    </source>
</reference>
<evidence type="ECO:0000313" key="3">
    <source>
        <dbReference type="EMBL" id="GEO24146.1"/>
    </source>
</evidence>
<protein>
    <submittedName>
        <fullName evidence="3">WYL domain-containing protein</fullName>
    </submittedName>
</protein>
<feature type="domain" description="WYL" evidence="1">
    <location>
        <begin position="159"/>
        <end position="223"/>
    </location>
</feature>
<dbReference type="Pfam" id="PF13280">
    <property type="entry name" value="WYL"/>
    <property type="match status" value="1"/>
</dbReference>
<dbReference type="AlphaFoldDB" id="A0A512CIW9"/>
<sequence>MAINKHVDIRLRVLDKCLRNKSDKYDLEKLTKACTQALYEYDGTRSISPRQVRDDLKYMEGEQGYRAPIERYKSIHHPRKKLFRYSDPDFSISKQPLSREDAQQLHETLVTLKRFKGLPQFDWIQELSVKLQKLIDTKTSEVPIISFDNNSRIKGLEWIDPLYYAILNKQPLIVTYTPFFQNKETHLISPYLLKEFNNRWFVLTKTDKKDFLINLALDRISSIASGDFTYESLGFSNPESFFEPIIGVTNDLNEPIQDIVLKIEKSLYPYLQTKPIHASQTVLDPINNDWIRISVSIRANYEFFSLILSHGPRIKVVSPETIKKTIKNIISQMQQIYSE</sequence>
<dbReference type="Proteomes" id="UP000321301">
    <property type="component" value="Unassembled WGS sequence"/>
</dbReference>
<gene>
    <name evidence="3" type="ORF">CQA01_46800</name>
</gene>
<evidence type="ECO:0000259" key="1">
    <source>
        <dbReference type="Pfam" id="PF13280"/>
    </source>
</evidence>
<organism evidence="3 4">
    <name type="scientific">Cyclobacterium qasimii</name>
    <dbReference type="NCBI Taxonomy" id="1350429"/>
    <lineage>
        <taxon>Bacteria</taxon>
        <taxon>Pseudomonadati</taxon>
        <taxon>Bacteroidota</taxon>
        <taxon>Cytophagia</taxon>
        <taxon>Cytophagales</taxon>
        <taxon>Cyclobacteriaceae</taxon>
        <taxon>Cyclobacterium</taxon>
    </lineage>
</organism>
<keyword evidence="4" id="KW-1185">Reference proteome</keyword>
<dbReference type="PANTHER" id="PTHR34580">
    <property type="match status" value="1"/>
</dbReference>
<dbReference type="EMBL" id="BJYV01000039">
    <property type="protein sequence ID" value="GEO24146.1"/>
    <property type="molecule type" value="Genomic_DNA"/>
</dbReference>
<accession>A0A512CIW9</accession>
<comment type="caution">
    <text evidence="3">The sequence shown here is derived from an EMBL/GenBank/DDBJ whole genome shotgun (WGS) entry which is preliminary data.</text>
</comment>
<dbReference type="InterPro" id="IPR026881">
    <property type="entry name" value="WYL_dom"/>
</dbReference>